<evidence type="ECO:0000256" key="6">
    <source>
        <dbReference type="SAM" id="SignalP"/>
    </source>
</evidence>
<protein>
    <submittedName>
        <fullName evidence="7">Uncharacterized protein</fullName>
    </submittedName>
</protein>
<dbReference type="AlphaFoldDB" id="A0A6A7BMZ5"/>
<keyword evidence="5" id="KW-1133">Transmembrane helix</keyword>
<dbReference type="OrthoDB" id="194358at2759"/>
<feature type="repeat" description="ANK" evidence="3">
    <location>
        <begin position="1028"/>
        <end position="1050"/>
    </location>
</feature>
<dbReference type="EMBL" id="MU006290">
    <property type="protein sequence ID" value="KAF2855895.1"/>
    <property type="molecule type" value="Genomic_DNA"/>
</dbReference>
<dbReference type="InterPro" id="IPR002110">
    <property type="entry name" value="Ankyrin_rpt"/>
</dbReference>
<reference evidence="7" key="1">
    <citation type="submission" date="2020-01" db="EMBL/GenBank/DDBJ databases">
        <authorList>
            <consortium name="DOE Joint Genome Institute"/>
            <person name="Haridas S."/>
            <person name="Albert R."/>
            <person name="Binder M."/>
            <person name="Bloem J."/>
            <person name="Labutti K."/>
            <person name="Salamov A."/>
            <person name="Andreopoulos B."/>
            <person name="Baker S.E."/>
            <person name="Barry K."/>
            <person name="Bills G."/>
            <person name="Bluhm B.H."/>
            <person name="Cannon C."/>
            <person name="Castanera R."/>
            <person name="Culley D.E."/>
            <person name="Daum C."/>
            <person name="Ezra D."/>
            <person name="Gonzalez J.B."/>
            <person name="Henrissat B."/>
            <person name="Kuo A."/>
            <person name="Liang C."/>
            <person name="Lipzen A."/>
            <person name="Lutzoni F."/>
            <person name="Magnuson J."/>
            <person name="Mondo S."/>
            <person name="Nolan M."/>
            <person name="Ohm R."/>
            <person name="Pangilinan J."/>
            <person name="Park H.-J."/>
            <person name="Ramirez L."/>
            <person name="Alfaro M."/>
            <person name="Sun H."/>
            <person name="Tritt A."/>
            <person name="Yoshinaga Y."/>
            <person name="Zwiers L.-H."/>
            <person name="Turgeon B.G."/>
            <person name="Goodwin S.B."/>
            <person name="Spatafora J.W."/>
            <person name="Crous P.W."/>
            <person name="Grigoriev I.V."/>
        </authorList>
    </citation>
    <scope>NUCLEOTIDE SEQUENCE</scope>
    <source>
        <strain evidence="7">IPT5</strain>
    </source>
</reference>
<feature type="non-terminal residue" evidence="7">
    <location>
        <position position="1090"/>
    </location>
</feature>
<keyword evidence="2 3" id="KW-0040">ANK repeat</keyword>
<feature type="transmembrane region" description="Helical" evidence="5">
    <location>
        <begin position="58"/>
        <end position="80"/>
    </location>
</feature>
<dbReference type="SUPFAM" id="SSF48403">
    <property type="entry name" value="Ankyrin repeat"/>
    <property type="match status" value="1"/>
</dbReference>
<feature type="transmembrane region" description="Helical" evidence="5">
    <location>
        <begin position="331"/>
        <end position="349"/>
    </location>
</feature>
<organism evidence="7 8">
    <name type="scientific">Plenodomus tracheiphilus IPT5</name>
    <dbReference type="NCBI Taxonomy" id="1408161"/>
    <lineage>
        <taxon>Eukaryota</taxon>
        <taxon>Fungi</taxon>
        <taxon>Dikarya</taxon>
        <taxon>Ascomycota</taxon>
        <taxon>Pezizomycotina</taxon>
        <taxon>Dothideomycetes</taxon>
        <taxon>Pleosporomycetidae</taxon>
        <taxon>Pleosporales</taxon>
        <taxon>Pleosporineae</taxon>
        <taxon>Leptosphaeriaceae</taxon>
        <taxon>Plenodomus</taxon>
    </lineage>
</organism>
<evidence type="ECO:0000256" key="4">
    <source>
        <dbReference type="SAM" id="MobiDB-lite"/>
    </source>
</evidence>
<dbReference type="Pfam" id="PF12796">
    <property type="entry name" value="Ank_2"/>
    <property type="match status" value="1"/>
</dbReference>
<feature type="repeat" description="ANK" evidence="3">
    <location>
        <begin position="1062"/>
        <end position="1090"/>
    </location>
</feature>
<keyword evidence="6" id="KW-0732">Signal</keyword>
<feature type="chain" id="PRO_5025610533" evidence="6">
    <location>
        <begin position="20"/>
        <end position="1090"/>
    </location>
</feature>
<feature type="signal peptide" evidence="6">
    <location>
        <begin position="1"/>
        <end position="19"/>
    </location>
</feature>
<accession>A0A6A7BMZ5</accession>
<dbReference type="PANTHER" id="PTHR24198:SF165">
    <property type="entry name" value="ANKYRIN REPEAT-CONTAINING PROTEIN-RELATED"/>
    <property type="match status" value="1"/>
</dbReference>
<proteinExistence type="predicted"/>
<feature type="transmembrane region" description="Helical" evidence="5">
    <location>
        <begin position="241"/>
        <end position="265"/>
    </location>
</feature>
<evidence type="ECO:0000313" key="7">
    <source>
        <dbReference type="EMBL" id="KAF2855895.1"/>
    </source>
</evidence>
<keyword evidence="5" id="KW-0472">Membrane</keyword>
<evidence type="ECO:0000256" key="3">
    <source>
        <dbReference type="PROSITE-ProRule" id="PRU00023"/>
    </source>
</evidence>
<name>A0A6A7BMZ5_9PLEO</name>
<keyword evidence="5" id="KW-0812">Transmembrane</keyword>
<dbReference type="PANTHER" id="PTHR24198">
    <property type="entry name" value="ANKYRIN REPEAT AND PROTEIN KINASE DOMAIN-CONTAINING PROTEIN"/>
    <property type="match status" value="1"/>
</dbReference>
<sequence>MAKHVLFLLCAVTFVGVDADSLSDFSNNLATDIGPLLVLFGESMTRQYLSESTSFLDYFIFAMAPIGILTAIVSAIRVCGHSSLRAFIGRSQEGDGTVEAELCTSTSRDVCELFNRGGITRVLGRPSIIELVHVPRCGNEKLQSSEEDKTGLFLFRAYLQRGTDDNDWVRRTRIVPNDRNMFAPNPNLSLNVGIVKRPPRVFVAVAAVGLVLQVGVLVLAGVGVWILHWNLNGNASASRDYAPIMFIVGTVLMCGGMWCCAALIGQTTCETRYHRSDPASSRRSRLFWLQPGPQVIGDQSFDPFAYFEAPDDPLVDWISSMKDLDEKFESYTFFAVLAVLIGYLMQFIGLRGMRAWVSLAQLGITVIMSILRGSLRMQRLGRDANKLKNMPDMIAGYELDWLAFEIAHQKSQQKPSWRINGQHEKAIEGKTQSQCPTAPQADPISQVDGNDLLPIRERLAHLTGHIAFSNIEDREYQKWKDDYVKVRTNAKKLSAAICLAAESLMRKYQGKEDITLRVKAVDSSNGDASTLPGQLISVILKPPPESSQNGWRVDSARLEAILGLWNWSLVSDNRLETEDDSGHKISQAERIKRQRIVSAGPDDHNWDRETNRQGEMDLWLGPNAIKLLDATLDFDKVNTYSPPDLWTEPKTGEGTDWKPLPKDKQRDQQPSHRFYGWNPVYESMTSRALDSTSAATSANTAGQQLGEHVKLRLQYVSTNDSLLDICTQELFAGLMASSTGLQSINELAPVESAGNVQLDNPTVSALAKAFVENGLGSHSTALLCIIPALGKQLQSLTPEPLVLALIKRAETHRQESGWERAETLLRWACERYSSSHGKNEPTATTSGSSVFVTALRATGELYRWSLAQSPNDERKKFGASGVNWMNDRFRNDHDHNQDITEILDCYKYVKEKMTTEPLADKGSPQDTDCTQHPLVQAIRDCHREEALYRLCFTTIGDFGHEDLQAALPLAVRNNWEEVSSAILEMKARPDSQDEKGRTAISYCAELDYRSYLKRFIDLGGFLDQADNKNRTPLHWAAEAGHTHVVKLLLDTKHVDFRRPDRNNFTPLHWATCNRRTDIAKLLVEAGANKE</sequence>
<feature type="region of interest" description="Disordered" evidence="4">
    <location>
        <begin position="643"/>
        <end position="676"/>
    </location>
</feature>
<gene>
    <name evidence="7" type="ORF">T440DRAFT_414789</name>
</gene>
<dbReference type="InterPro" id="IPR036770">
    <property type="entry name" value="Ankyrin_rpt-contain_sf"/>
</dbReference>
<dbReference type="PROSITE" id="PS50088">
    <property type="entry name" value="ANK_REPEAT"/>
    <property type="match status" value="2"/>
</dbReference>
<dbReference type="SMART" id="SM00248">
    <property type="entry name" value="ANK"/>
    <property type="match status" value="3"/>
</dbReference>
<keyword evidence="1" id="KW-0677">Repeat</keyword>
<dbReference type="Gene3D" id="1.25.40.20">
    <property type="entry name" value="Ankyrin repeat-containing domain"/>
    <property type="match status" value="1"/>
</dbReference>
<feature type="compositionally biased region" description="Basic and acidic residues" evidence="4">
    <location>
        <begin position="650"/>
        <end position="670"/>
    </location>
</feature>
<evidence type="ECO:0000313" key="8">
    <source>
        <dbReference type="Proteomes" id="UP000799423"/>
    </source>
</evidence>
<keyword evidence="8" id="KW-1185">Reference proteome</keyword>
<evidence type="ECO:0000256" key="2">
    <source>
        <dbReference type="ARBA" id="ARBA00023043"/>
    </source>
</evidence>
<dbReference type="Proteomes" id="UP000799423">
    <property type="component" value="Unassembled WGS sequence"/>
</dbReference>
<evidence type="ECO:0000256" key="1">
    <source>
        <dbReference type="ARBA" id="ARBA00022737"/>
    </source>
</evidence>
<dbReference type="PROSITE" id="PS50297">
    <property type="entry name" value="ANK_REP_REGION"/>
    <property type="match status" value="2"/>
</dbReference>
<dbReference type="PRINTS" id="PR01415">
    <property type="entry name" value="ANKYRIN"/>
</dbReference>
<evidence type="ECO:0000256" key="5">
    <source>
        <dbReference type="SAM" id="Phobius"/>
    </source>
</evidence>
<feature type="transmembrane region" description="Helical" evidence="5">
    <location>
        <begin position="201"/>
        <end position="229"/>
    </location>
</feature>